<reference evidence="1 2" key="1">
    <citation type="submission" date="2020-04" db="EMBL/GenBank/DDBJ databases">
        <title>Flammeovirga sp. SR4, a novel species isolated from seawater.</title>
        <authorList>
            <person name="Wang X."/>
        </authorList>
    </citation>
    <scope>NUCLEOTIDE SEQUENCE [LARGE SCALE GENOMIC DNA]</scope>
    <source>
        <strain evidence="1 2">SR4</strain>
    </source>
</reference>
<sequence>MGLNFISTKVNDPSHELEQDFLNGVIVESLMFEEISNSYIIKLNKSVSYNSIDYPYAILSDLDNSIFEKEKDLSFNCYLLVNWELDSEVLKKNLKHIGKIKGIISEQKSHTIKAL</sequence>
<proteinExistence type="predicted"/>
<comment type="caution">
    <text evidence="1">The sequence shown here is derived from an EMBL/GenBank/DDBJ whole genome shotgun (WGS) entry which is preliminary data.</text>
</comment>
<evidence type="ECO:0000313" key="1">
    <source>
        <dbReference type="EMBL" id="NLR95174.1"/>
    </source>
</evidence>
<organism evidence="1 2">
    <name type="scientific">Flammeovirga agarivorans</name>
    <dbReference type="NCBI Taxonomy" id="2726742"/>
    <lineage>
        <taxon>Bacteria</taxon>
        <taxon>Pseudomonadati</taxon>
        <taxon>Bacteroidota</taxon>
        <taxon>Cytophagia</taxon>
        <taxon>Cytophagales</taxon>
        <taxon>Flammeovirgaceae</taxon>
        <taxon>Flammeovirga</taxon>
    </lineage>
</organism>
<name>A0A7X8SRP0_9BACT</name>
<dbReference type="AlphaFoldDB" id="A0A7X8SRP0"/>
<dbReference type="EMBL" id="JABAIL010000118">
    <property type="protein sequence ID" value="NLR95174.1"/>
    <property type="molecule type" value="Genomic_DNA"/>
</dbReference>
<gene>
    <name evidence="1" type="ORF">HGP29_28530</name>
</gene>
<protein>
    <submittedName>
        <fullName evidence="1">Uncharacterized protein</fullName>
    </submittedName>
</protein>
<dbReference type="Proteomes" id="UP000585050">
    <property type="component" value="Unassembled WGS sequence"/>
</dbReference>
<accession>A0A7X8SRP0</accession>
<keyword evidence="2" id="KW-1185">Reference proteome</keyword>
<evidence type="ECO:0000313" key="2">
    <source>
        <dbReference type="Proteomes" id="UP000585050"/>
    </source>
</evidence>